<protein>
    <recommendedName>
        <fullName evidence="3">Integrase catalytic domain-containing protein</fullName>
    </recommendedName>
</protein>
<dbReference type="InterPro" id="IPR012337">
    <property type="entry name" value="RNaseH-like_sf"/>
</dbReference>
<dbReference type="SUPFAM" id="SSF53098">
    <property type="entry name" value="Ribonuclease H-like"/>
    <property type="match status" value="1"/>
</dbReference>
<evidence type="ECO:0000313" key="2">
    <source>
        <dbReference type="Proteomes" id="UP001234989"/>
    </source>
</evidence>
<evidence type="ECO:0000313" key="1">
    <source>
        <dbReference type="EMBL" id="WMV50360.1"/>
    </source>
</evidence>
<dbReference type="Gene3D" id="3.30.420.10">
    <property type="entry name" value="Ribonuclease H-like superfamily/Ribonuclease H"/>
    <property type="match status" value="1"/>
</dbReference>
<name>A0AAF0ZV05_SOLVR</name>
<evidence type="ECO:0008006" key="3">
    <source>
        <dbReference type="Google" id="ProtNLM"/>
    </source>
</evidence>
<dbReference type="AlphaFoldDB" id="A0AAF0ZV05"/>
<dbReference type="GO" id="GO:0003676">
    <property type="term" value="F:nucleic acid binding"/>
    <property type="evidence" value="ECO:0007669"/>
    <property type="project" value="InterPro"/>
</dbReference>
<dbReference type="EMBL" id="CP133621">
    <property type="protein sequence ID" value="WMV50360.1"/>
    <property type="molecule type" value="Genomic_DNA"/>
</dbReference>
<dbReference type="Proteomes" id="UP001234989">
    <property type="component" value="Chromosome 10"/>
</dbReference>
<accession>A0AAF0ZV05</accession>
<sequence>MHEQMGTKLELSTTFHPQTDGQFVLTIQVLEDMLQTFVMEIGSHWDQFLPPEEFAYNNTYYSSIQMELFEAFYRRRCRYVVGLFD</sequence>
<organism evidence="1 2">
    <name type="scientific">Solanum verrucosum</name>
    <dbReference type="NCBI Taxonomy" id="315347"/>
    <lineage>
        <taxon>Eukaryota</taxon>
        <taxon>Viridiplantae</taxon>
        <taxon>Streptophyta</taxon>
        <taxon>Embryophyta</taxon>
        <taxon>Tracheophyta</taxon>
        <taxon>Spermatophyta</taxon>
        <taxon>Magnoliopsida</taxon>
        <taxon>eudicotyledons</taxon>
        <taxon>Gunneridae</taxon>
        <taxon>Pentapetalae</taxon>
        <taxon>asterids</taxon>
        <taxon>lamiids</taxon>
        <taxon>Solanales</taxon>
        <taxon>Solanaceae</taxon>
        <taxon>Solanoideae</taxon>
        <taxon>Solaneae</taxon>
        <taxon>Solanum</taxon>
    </lineage>
</organism>
<dbReference type="InterPro" id="IPR036397">
    <property type="entry name" value="RNaseH_sf"/>
</dbReference>
<keyword evidence="2" id="KW-1185">Reference proteome</keyword>
<gene>
    <name evidence="1" type="ORF">MTR67_043745</name>
</gene>
<reference evidence="1" key="1">
    <citation type="submission" date="2023-08" db="EMBL/GenBank/DDBJ databases">
        <title>A de novo genome assembly of Solanum verrucosum Schlechtendal, a Mexican diploid species geographically isolated from the other diploid A-genome species in potato relatives.</title>
        <authorList>
            <person name="Hosaka K."/>
        </authorList>
    </citation>
    <scope>NUCLEOTIDE SEQUENCE</scope>
    <source>
        <tissue evidence="1">Young leaves</tissue>
    </source>
</reference>
<proteinExistence type="predicted"/>